<comment type="caution">
    <text evidence="2">The sequence shown here is derived from an EMBL/GenBank/DDBJ whole genome shotgun (WGS) entry which is preliminary data.</text>
</comment>
<sequence>MSFVKKARYGDGYIWKCPNKQCNKEVSIRKGTFFEGSHLSIATIIRFTYYWAYEMDSTATLQRELRIANDATVDWKNFLRDICAQFYEHHPRQIGGMNKTVEIDECMLVRRKYHVGHTVNRQWVFGGYEINSRKVFLQAVPNRTADTLLQAIVTNIAPGSTIVSDCWASYGGIGTLQQQYQHLTVNHENHFVDPITFSTTNHIESVWQKLKSAHKKHYGTHRTLLDSYLAEFVWRYEFGSNPYSNIIKHIKIIYPQ</sequence>
<dbReference type="InterPro" id="IPR053164">
    <property type="entry name" value="IS1016-like_transposase"/>
</dbReference>
<organism evidence="2 3">
    <name type="scientific">Paragonimus westermani</name>
    <dbReference type="NCBI Taxonomy" id="34504"/>
    <lineage>
        <taxon>Eukaryota</taxon>
        <taxon>Metazoa</taxon>
        <taxon>Spiralia</taxon>
        <taxon>Lophotrochozoa</taxon>
        <taxon>Platyhelminthes</taxon>
        <taxon>Trematoda</taxon>
        <taxon>Digenea</taxon>
        <taxon>Plagiorchiida</taxon>
        <taxon>Troglotremata</taxon>
        <taxon>Troglotrematidae</taxon>
        <taxon>Paragonimus</taxon>
    </lineage>
</organism>
<keyword evidence="3" id="KW-1185">Reference proteome</keyword>
<feature type="domain" description="ISXO2-like transposase" evidence="1">
    <location>
        <begin position="93"/>
        <end position="237"/>
    </location>
</feature>
<dbReference type="NCBIfam" id="NF033547">
    <property type="entry name" value="transpos_IS1595"/>
    <property type="match status" value="1"/>
</dbReference>
<dbReference type="AlphaFoldDB" id="A0A5J4N4J4"/>
<evidence type="ECO:0000313" key="2">
    <source>
        <dbReference type="EMBL" id="KAA3670442.1"/>
    </source>
</evidence>
<evidence type="ECO:0000259" key="1">
    <source>
        <dbReference type="SMART" id="SM01126"/>
    </source>
</evidence>
<accession>A0A5J4N4J4</accession>
<dbReference type="EMBL" id="QNGE01010569">
    <property type="protein sequence ID" value="KAA3670442.1"/>
    <property type="molecule type" value="Genomic_DNA"/>
</dbReference>
<reference evidence="2 3" key="1">
    <citation type="journal article" date="2019" name="Gigascience">
        <title>Whole-genome sequence of the oriental lung fluke Paragonimus westermani.</title>
        <authorList>
            <person name="Oey H."/>
            <person name="Zakrzewski M."/>
            <person name="Narain K."/>
            <person name="Devi K.R."/>
            <person name="Agatsuma T."/>
            <person name="Nawaratna S."/>
            <person name="Gobert G.N."/>
            <person name="Jones M.K."/>
            <person name="Ragan M.A."/>
            <person name="McManus D.P."/>
            <person name="Krause L."/>
        </authorList>
    </citation>
    <scope>NUCLEOTIDE SEQUENCE [LARGE SCALE GENOMIC DNA]</scope>
    <source>
        <strain evidence="2 3">IND2009</strain>
    </source>
</reference>
<evidence type="ECO:0000313" key="3">
    <source>
        <dbReference type="Proteomes" id="UP000324629"/>
    </source>
</evidence>
<dbReference type="Proteomes" id="UP000324629">
    <property type="component" value="Unassembled WGS sequence"/>
</dbReference>
<dbReference type="PANTHER" id="PTHR47163:SF2">
    <property type="entry name" value="SI:DKEY-17M8.2"/>
    <property type="match status" value="1"/>
</dbReference>
<dbReference type="Pfam" id="PF12762">
    <property type="entry name" value="DDE_Tnp_IS1595"/>
    <property type="match status" value="1"/>
</dbReference>
<dbReference type="SMART" id="SM01126">
    <property type="entry name" value="DDE_Tnp_IS1595"/>
    <property type="match status" value="1"/>
</dbReference>
<dbReference type="InterPro" id="IPR024445">
    <property type="entry name" value="Tnp_ISXO2-like"/>
</dbReference>
<proteinExistence type="predicted"/>
<name>A0A5J4N4J4_9TREM</name>
<protein>
    <recommendedName>
        <fullName evidence="1">ISXO2-like transposase domain-containing protein</fullName>
    </recommendedName>
</protein>
<dbReference type="PANTHER" id="PTHR47163">
    <property type="entry name" value="DDE_TNP_IS1595 DOMAIN-CONTAINING PROTEIN"/>
    <property type="match status" value="1"/>
</dbReference>
<gene>
    <name evidence="2" type="ORF">DEA37_0003830</name>
</gene>